<evidence type="ECO:0000313" key="2">
    <source>
        <dbReference type="Proteomes" id="UP001153076"/>
    </source>
</evidence>
<dbReference type="OrthoDB" id="1838885at2759"/>
<dbReference type="Proteomes" id="UP001153076">
    <property type="component" value="Unassembled WGS sequence"/>
</dbReference>
<gene>
    <name evidence="1" type="ORF">Cgig2_010962</name>
</gene>
<protein>
    <submittedName>
        <fullName evidence="1">Uncharacterized protein</fullName>
    </submittedName>
</protein>
<keyword evidence="2" id="KW-1185">Reference proteome</keyword>
<organism evidence="1 2">
    <name type="scientific">Carnegiea gigantea</name>
    <dbReference type="NCBI Taxonomy" id="171969"/>
    <lineage>
        <taxon>Eukaryota</taxon>
        <taxon>Viridiplantae</taxon>
        <taxon>Streptophyta</taxon>
        <taxon>Embryophyta</taxon>
        <taxon>Tracheophyta</taxon>
        <taxon>Spermatophyta</taxon>
        <taxon>Magnoliopsida</taxon>
        <taxon>eudicotyledons</taxon>
        <taxon>Gunneridae</taxon>
        <taxon>Pentapetalae</taxon>
        <taxon>Caryophyllales</taxon>
        <taxon>Cactineae</taxon>
        <taxon>Cactaceae</taxon>
        <taxon>Cactoideae</taxon>
        <taxon>Echinocereeae</taxon>
        <taxon>Carnegiea</taxon>
    </lineage>
</organism>
<name>A0A9Q1Q5T1_9CARY</name>
<sequence length="156" mass="17453">MYSHYKERTTKDGMHLEVGMMFVDKKQLKEAIEDYQSGYGLRTMKSHTGRLYLVCKAGGVSGLYLLQDCKERNRFKPLTSASSITVVAIELSAPFEAAVANVSISHTTDYVTSNATSNAFFHHQLGKLPSKRAPRNSQTRECIPTQESTTSIIWDV</sequence>
<proteinExistence type="predicted"/>
<comment type="caution">
    <text evidence="1">The sequence shown here is derived from an EMBL/GenBank/DDBJ whole genome shotgun (WGS) entry which is preliminary data.</text>
</comment>
<accession>A0A9Q1Q5T1</accession>
<evidence type="ECO:0000313" key="1">
    <source>
        <dbReference type="EMBL" id="KAJ8430033.1"/>
    </source>
</evidence>
<dbReference type="AlphaFoldDB" id="A0A9Q1Q5T1"/>
<dbReference type="EMBL" id="JAKOGI010000833">
    <property type="protein sequence ID" value="KAJ8430033.1"/>
    <property type="molecule type" value="Genomic_DNA"/>
</dbReference>
<reference evidence="1" key="1">
    <citation type="submission" date="2022-04" db="EMBL/GenBank/DDBJ databases">
        <title>Carnegiea gigantea Genome sequencing and assembly v2.</title>
        <authorList>
            <person name="Copetti D."/>
            <person name="Sanderson M.J."/>
            <person name="Burquez A."/>
            <person name="Wojciechowski M.F."/>
        </authorList>
    </citation>
    <scope>NUCLEOTIDE SEQUENCE</scope>
    <source>
        <strain evidence="1">SGP5-SGP5p</strain>
        <tissue evidence="1">Aerial part</tissue>
    </source>
</reference>